<dbReference type="RefSeq" id="WP_319835144.1">
    <property type="nucleotide sequence ID" value="NZ_JAXAFO010000062.1"/>
</dbReference>
<dbReference type="InterPro" id="IPR029068">
    <property type="entry name" value="Glyas_Bleomycin-R_OHBP_Dase"/>
</dbReference>
<comment type="caution">
    <text evidence="1">The sequence shown here is derived from an EMBL/GenBank/DDBJ whole genome shotgun (WGS) entry which is preliminary data.</text>
</comment>
<keyword evidence="2" id="KW-1185">Reference proteome</keyword>
<dbReference type="SUPFAM" id="SSF54593">
    <property type="entry name" value="Glyoxalase/Bleomycin resistance protein/Dihydroxybiphenyl dioxygenase"/>
    <property type="match status" value="1"/>
</dbReference>
<accession>A0ABU4S305</accession>
<reference evidence="1 2" key="1">
    <citation type="submission" date="2023-11" db="EMBL/GenBank/DDBJ databases">
        <title>Gilvimarinus fulvus sp. nov., isolated from the surface of Kelp.</title>
        <authorList>
            <person name="Sun Y.Y."/>
            <person name="Gong Y."/>
            <person name="Du Z.J."/>
        </authorList>
    </citation>
    <scope>NUCLEOTIDE SEQUENCE [LARGE SCALE GENOMIC DNA]</scope>
    <source>
        <strain evidence="1 2">SDUM040013</strain>
    </source>
</reference>
<dbReference type="Proteomes" id="UP001273505">
    <property type="component" value="Unassembled WGS sequence"/>
</dbReference>
<name>A0ABU4S305_9GAMM</name>
<evidence type="ECO:0000313" key="1">
    <source>
        <dbReference type="EMBL" id="MDX6851467.1"/>
    </source>
</evidence>
<dbReference type="EMBL" id="JAXAFO010000062">
    <property type="protein sequence ID" value="MDX6851467.1"/>
    <property type="molecule type" value="Genomic_DNA"/>
</dbReference>
<evidence type="ECO:0008006" key="3">
    <source>
        <dbReference type="Google" id="ProtNLM"/>
    </source>
</evidence>
<protein>
    <recommendedName>
        <fullName evidence="3">Glyoxalase/bleomycin resistance/dioxygenase family protein</fullName>
    </recommendedName>
</protein>
<sequence>MESMMKPAALLIHVRDWEAGFIWYRKAFPNAIVVEFPEFEFRALRIDDFMIEILRSDEKVASGKAGTVMYWSVQDLVEGVSHFRNLGAELYRGPIEIENGLGMCQFVDPFGNLIGIRGPLNKALKHDI</sequence>
<proteinExistence type="predicted"/>
<organism evidence="1 2">
    <name type="scientific">Gilvimarinus gilvus</name>
    <dbReference type="NCBI Taxonomy" id="3058038"/>
    <lineage>
        <taxon>Bacteria</taxon>
        <taxon>Pseudomonadati</taxon>
        <taxon>Pseudomonadota</taxon>
        <taxon>Gammaproteobacteria</taxon>
        <taxon>Cellvibrionales</taxon>
        <taxon>Cellvibrionaceae</taxon>
        <taxon>Gilvimarinus</taxon>
    </lineage>
</organism>
<gene>
    <name evidence="1" type="ORF">SCD92_19010</name>
</gene>
<evidence type="ECO:0000313" key="2">
    <source>
        <dbReference type="Proteomes" id="UP001273505"/>
    </source>
</evidence>
<dbReference type="Gene3D" id="3.10.180.10">
    <property type="entry name" value="2,3-Dihydroxybiphenyl 1,2-Dioxygenase, domain 1"/>
    <property type="match status" value="1"/>
</dbReference>